<dbReference type="RefSeq" id="WP_045443870.1">
    <property type="nucleotide sequence ID" value="NZ_BBIO01000004.1"/>
</dbReference>
<dbReference type="SUPFAM" id="SSF51735">
    <property type="entry name" value="NAD(P)-binding Rossmann-fold domains"/>
    <property type="match status" value="2"/>
</dbReference>
<dbReference type="Proteomes" id="UP000028702">
    <property type="component" value="Unassembled WGS sequence"/>
</dbReference>
<feature type="domain" description="RCK C-terminal" evidence="8">
    <location>
        <begin position="144"/>
        <end position="229"/>
    </location>
</feature>
<evidence type="ECO:0000313" key="10">
    <source>
        <dbReference type="Proteomes" id="UP000028702"/>
    </source>
</evidence>
<evidence type="ECO:0000259" key="8">
    <source>
        <dbReference type="PROSITE" id="PS51202"/>
    </source>
</evidence>
<dbReference type="EMBL" id="BBIO01000004">
    <property type="protein sequence ID" value="GAK44480.1"/>
    <property type="molecule type" value="Genomic_DNA"/>
</dbReference>
<dbReference type="Gene3D" id="3.30.70.1450">
    <property type="entry name" value="Regulator of K+ conductance, C-terminal domain"/>
    <property type="match status" value="2"/>
</dbReference>
<dbReference type="PANTHER" id="PTHR43833:SF5">
    <property type="entry name" value="TRK SYSTEM POTASSIUM UPTAKE PROTEIN TRKA"/>
    <property type="match status" value="1"/>
</dbReference>
<dbReference type="Pfam" id="PF02254">
    <property type="entry name" value="TrkA_N"/>
    <property type="match status" value="2"/>
</dbReference>
<keyword evidence="5" id="KW-0520">NAD</keyword>
<organism evidence="9 10">
    <name type="scientific">Tepidicaulis marinus</name>
    <dbReference type="NCBI Taxonomy" id="1333998"/>
    <lineage>
        <taxon>Bacteria</taxon>
        <taxon>Pseudomonadati</taxon>
        <taxon>Pseudomonadota</taxon>
        <taxon>Alphaproteobacteria</taxon>
        <taxon>Hyphomicrobiales</taxon>
        <taxon>Parvibaculaceae</taxon>
        <taxon>Tepidicaulis</taxon>
    </lineage>
</organism>
<dbReference type="InterPro" id="IPR006037">
    <property type="entry name" value="RCK_C"/>
</dbReference>
<evidence type="ECO:0000256" key="1">
    <source>
        <dbReference type="ARBA" id="ARBA00017378"/>
    </source>
</evidence>
<dbReference type="PROSITE" id="PS51202">
    <property type="entry name" value="RCK_C"/>
    <property type="match status" value="2"/>
</dbReference>
<feature type="domain" description="RCK C-terminal" evidence="8">
    <location>
        <begin position="372"/>
        <end position="453"/>
    </location>
</feature>
<keyword evidence="6" id="KW-0406">Ion transport</keyword>
<proteinExistence type="predicted"/>
<evidence type="ECO:0000256" key="4">
    <source>
        <dbReference type="ARBA" id="ARBA00022958"/>
    </source>
</evidence>
<dbReference type="NCBIfam" id="NF007030">
    <property type="entry name" value="PRK09496.1-1"/>
    <property type="match status" value="1"/>
</dbReference>
<accession>A0A081B8W2</accession>
<dbReference type="InterPro" id="IPR003148">
    <property type="entry name" value="RCK_N"/>
</dbReference>
<keyword evidence="10" id="KW-1185">Reference proteome</keyword>
<dbReference type="GO" id="GO:0015079">
    <property type="term" value="F:potassium ion transmembrane transporter activity"/>
    <property type="evidence" value="ECO:0007669"/>
    <property type="project" value="InterPro"/>
</dbReference>
<dbReference type="NCBIfam" id="NF007031">
    <property type="entry name" value="PRK09496.1-2"/>
    <property type="match status" value="1"/>
</dbReference>
<dbReference type="PROSITE" id="PS51201">
    <property type="entry name" value="RCK_N"/>
    <property type="match status" value="2"/>
</dbReference>
<dbReference type="InterPro" id="IPR006036">
    <property type="entry name" value="K_uptake_TrkA"/>
</dbReference>
<evidence type="ECO:0000313" key="9">
    <source>
        <dbReference type="EMBL" id="GAK44480.1"/>
    </source>
</evidence>
<feature type="domain" description="RCK N-terminal" evidence="7">
    <location>
        <begin position="233"/>
        <end position="352"/>
    </location>
</feature>
<comment type="caution">
    <text evidence="9">The sequence shown here is derived from an EMBL/GenBank/DDBJ whole genome shotgun (WGS) entry which is preliminary data.</text>
</comment>
<reference evidence="9 10" key="1">
    <citation type="submission" date="2014-07" db="EMBL/GenBank/DDBJ databases">
        <title>Tepidicaulis marinum gen. nov., sp. nov., a novel marine bacterium denitrifying nitrate to nitrous oxide strictly under microaerobic conditions.</title>
        <authorList>
            <person name="Takeuchi M."/>
            <person name="Yamagishi T."/>
            <person name="Kamagata Y."/>
            <person name="Oshima K."/>
            <person name="Hattori M."/>
            <person name="Katayama T."/>
            <person name="Hanada S."/>
            <person name="Tamaki H."/>
            <person name="Marumo K."/>
            <person name="Maeda H."/>
            <person name="Nedachi M."/>
            <person name="Iwasaki W."/>
            <person name="Suwa Y."/>
            <person name="Sakata S."/>
        </authorList>
    </citation>
    <scope>NUCLEOTIDE SEQUENCE [LARGE SCALE GENOMIC DNA]</scope>
    <source>
        <strain evidence="9 10">MA2</strain>
    </source>
</reference>
<dbReference type="NCBIfam" id="NF007041">
    <property type="entry name" value="PRK09496.3-4"/>
    <property type="match status" value="1"/>
</dbReference>
<dbReference type="AlphaFoldDB" id="A0A081B8W2"/>
<dbReference type="InterPro" id="IPR050721">
    <property type="entry name" value="Trk_Ktr_HKT_K-transport"/>
</dbReference>
<dbReference type="Pfam" id="PF02080">
    <property type="entry name" value="TrkA_C"/>
    <property type="match status" value="2"/>
</dbReference>
<dbReference type="GO" id="GO:0005886">
    <property type="term" value="C:plasma membrane"/>
    <property type="evidence" value="ECO:0007669"/>
    <property type="project" value="InterPro"/>
</dbReference>
<evidence type="ECO:0000256" key="3">
    <source>
        <dbReference type="ARBA" id="ARBA00022538"/>
    </source>
</evidence>
<dbReference type="InterPro" id="IPR036291">
    <property type="entry name" value="NAD(P)-bd_dom_sf"/>
</dbReference>
<dbReference type="PRINTS" id="PR00335">
    <property type="entry name" value="KUPTAKETRKA"/>
</dbReference>
<evidence type="ECO:0000256" key="5">
    <source>
        <dbReference type="ARBA" id="ARBA00023027"/>
    </source>
</evidence>
<keyword evidence="4" id="KW-0630">Potassium</keyword>
<evidence type="ECO:0000256" key="2">
    <source>
        <dbReference type="ARBA" id="ARBA00022448"/>
    </source>
</evidence>
<dbReference type="NCBIfam" id="NF007039">
    <property type="entry name" value="PRK09496.3-2"/>
    <property type="match status" value="1"/>
</dbReference>
<keyword evidence="3" id="KW-0633">Potassium transport</keyword>
<gene>
    <name evidence="9" type="ORF">M2A_0979</name>
</gene>
<protein>
    <recommendedName>
        <fullName evidence="1">Trk system potassium uptake protein TrkA</fullName>
    </recommendedName>
</protein>
<dbReference type="STRING" id="1333998.M2A_0979"/>
<name>A0A081B8W2_9HYPH</name>
<evidence type="ECO:0000256" key="6">
    <source>
        <dbReference type="ARBA" id="ARBA00023065"/>
    </source>
</evidence>
<feature type="domain" description="RCK N-terminal" evidence="7">
    <location>
        <begin position="1"/>
        <end position="119"/>
    </location>
</feature>
<dbReference type="PANTHER" id="PTHR43833">
    <property type="entry name" value="POTASSIUM CHANNEL PROTEIN 2-RELATED-RELATED"/>
    <property type="match status" value="1"/>
</dbReference>
<dbReference type="Gene3D" id="3.40.50.720">
    <property type="entry name" value="NAD(P)-binding Rossmann-like Domain"/>
    <property type="match status" value="2"/>
</dbReference>
<sequence>MKVIICGAGQVGFGIAKQLAAEKNDVTVVDQSPNLVQSISDSLDVRAIVGHGAHPDVLDRAGARDADMLIAVTFHDEVNMVACQVAHSVFNVPTKIARIRAQSYLQPVWQDLFARDHMPIDVIISPELEVGRTVLRRLAMPGAFETVDFAEGRVNVVGINIEDDCPIVNTPLKQLTELFPDLRARVVGIVRNGSLFVPHRDDQMLVGDEVYLASDARDVKRSLAIFGHEEKQARKVLIVGGGNIGLYVARELEKKESGVRVKVVERDRQRAVYAADHLKRTIVLNGDGLDPQLLREAGISDTETIVTLTNDDQANILTCVLAKREGCSRAMSLINNRTYSPLMRSLGIDAFLNPRATTVSHVLQHVRRGRIRGLHSVHDGAAEVIEAEALETSPLVGKPLRDVQLPDGILIGAIVRGKEIVIPRGSTEVAAKDRVIIFARADQVPTVEQMFRVSLEFF</sequence>
<keyword evidence="2" id="KW-0813">Transport</keyword>
<dbReference type="NCBIfam" id="NF007032">
    <property type="entry name" value="PRK09496.1-4"/>
    <property type="match status" value="1"/>
</dbReference>
<dbReference type="SUPFAM" id="SSF116726">
    <property type="entry name" value="TrkA C-terminal domain-like"/>
    <property type="match status" value="2"/>
</dbReference>
<dbReference type="eggNOG" id="COG0569">
    <property type="taxonomic scope" value="Bacteria"/>
</dbReference>
<evidence type="ECO:0000259" key="7">
    <source>
        <dbReference type="PROSITE" id="PS51201"/>
    </source>
</evidence>
<dbReference type="InterPro" id="IPR036721">
    <property type="entry name" value="RCK_C_sf"/>
</dbReference>